<evidence type="ECO:0000256" key="1">
    <source>
        <dbReference type="ARBA" id="ARBA00004413"/>
    </source>
</evidence>
<name>A0ABN3JUQ5_9ACTN</name>
<keyword evidence="6" id="KW-1278">Translocase</keyword>
<evidence type="ECO:0000256" key="7">
    <source>
        <dbReference type="ARBA" id="ARBA00023136"/>
    </source>
</evidence>
<dbReference type="PANTHER" id="PTHR42711:SF19">
    <property type="entry name" value="DOXORUBICIN RESISTANCE ATP-BINDING PROTEIN DRRA"/>
    <property type="match status" value="1"/>
</dbReference>
<dbReference type="SUPFAM" id="SSF52540">
    <property type="entry name" value="P-loop containing nucleoside triphosphate hydrolases"/>
    <property type="match status" value="1"/>
</dbReference>
<dbReference type="RefSeq" id="WP_344594048.1">
    <property type="nucleotide sequence ID" value="NZ_BAAARW010000024.1"/>
</dbReference>
<evidence type="ECO:0000313" key="11">
    <source>
        <dbReference type="EMBL" id="GAA2439994.1"/>
    </source>
</evidence>
<dbReference type="Pfam" id="PF13732">
    <property type="entry name" value="DrrA1-3_C"/>
    <property type="match status" value="1"/>
</dbReference>
<dbReference type="Gene3D" id="3.40.50.300">
    <property type="entry name" value="P-loop containing nucleotide triphosphate hydrolases"/>
    <property type="match status" value="1"/>
</dbReference>
<dbReference type="PANTHER" id="PTHR42711">
    <property type="entry name" value="ABC TRANSPORTER ATP-BINDING PROTEIN"/>
    <property type="match status" value="1"/>
</dbReference>
<dbReference type="Pfam" id="PF00005">
    <property type="entry name" value="ABC_tran"/>
    <property type="match status" value="1"/>
</dbReference>
<keyword evidence="12" id="KW-1185">Reference proteome</keyword>
<dbReference type="InterPro" id="IPR003439">
    <property type="entry name" value="ABC_transporter-like_ATP-bd"/>
</dbReference>
<dbReference type="InterPro" id="IPR025302">
    <property type="entry name" value="DrrA1/2-like_C"/>
</dbReference>
<reference evidence="11 12" key="1">
    <citation type="journal article" date="2019" name="Int. J. Syst. Evol. Microbiol.">
        <title>The Global Catalogue of Microorganisms (GCM) 10K type strain sequencing project: providing services to taxonomists for standard genome sequencing and annotation.</title>
        <authorList>
            <consortium name="The Broad Institute Genomics Platform"/>
            <consortium name="The Broad Institute Genome Sequencing Center for Infectious Disease"/>
            <person name="Wu L."/>
            <person name="Ma J."/>
        </authorList>
    </citation>
    <scope>NUCLEOTIDE SEQUENCE [LARGE SCALE GENOMIC DNA]</scope>
    <source>
        <strain evidence="11 12">JCM 3325</strain>
    </source>
</reference>
<dbReference type="SMART" id="SM00382">
    <property type="entry name" value="AAA"/>
    <property type="match status" value="1"/>
</dbReference>
<evidence type="ECO:0000256" key="4">
    <source>
        <dbReference type="ARBA" id="ARBA00022741"/>
    </source>
</evidence>
<evidence type="ECO:0000256" key="6">
    <source>
        <dbReference type="ARBA" id="ARBA00022967"/>
    </source>
</evidence>
<keyword evidence="5 11" id="KW-0067">ATP-binding</keyword>
<dbReference type="PROSITE" id="PS00211">
    <property type="entry name" value="ABC_TRANSPORTER_1"/>
    <property type="match status" value="1"/>
</dbReference>
<dbReference type="NCBIfam" id="TIGR01188">
    <property type="entry name" value="drrA"/>
    <property type="match status" value="1"/>
</dbReference>
<dbReference type="EMBL" id="BAAARW010000024">
    <property type="protein sequence ID" value="GAA2439994.1"/>
    <property type="molecule type" value="Genomic_DNA"/>
</dbReference>
<keyword evidence="2" id="KW-0813">Transport</keyword>
<dbReference type="InterPro" id="IPR005894">
    <property type="entry name" value="DrrA"/>
</dbReference>
<proteinExistence type="inferred from homology"/>
<evidence type="ECO:0000256" key="2">
    <source>
        <dbReference type="ARBA" id="ARBA00022448"/>
    </source>
</evidence>
<evidence type="ECO:0000259" key="10">
    <source>
        <dbReference type="PROSITE" id="PS50893"/>
    </source>
</evidence>
<protein>
    <submittedName>
        <fullName evidence="11">ATP-binding cassette domain-containing protein</fullName>
    </submittedName>
</protein>
<evidence type="ECO:0000256" key="8">
    <source>
        <dbReference type="ARBA" id="ARBA00023251"/>
    </source>
</evidence>
<keyword evidence="4" id="KW-0547">Nucleotide-binding</keyword>
<evidence type="ECO:0000256" key="3">
    <source>
        <dbReference type="ARBA" id="ARBA00022475"/>
    </source>
</evidence>
<dbReference type="GO" id="GO:0005524">
    <property type="term" value="F:ATP binding"/>
    <property type="evidence" value="ECO:0007669"/>
    <property type="project" value="UniProtKB-KW"/>
</dbReference>
<evidence type="ECO:0000256" key="9">
    <source>
        <dbReference type="ARBA" id="ARBA00049985"/>
    </source>
</evidence>
<dbReference type="InterPro" id="IPR027417">
    <property type="entry name" value="P-loop_NTPase"/>
</dbReference>
<comment type="similarity">
    <text evidence="9">Belongs to the ABC transporter superfamily. Drug exporter-1 (DrugE1) (TC 3.A.1.105) family.</text>
</comment>
<comment type="subcellular location">
    <subcellularLocation>
        <location evidence="1">Cell membrane</location>
        <topology evidence="1">Peripheral membrane protein</topology>
        <orientation evidence="1">Cytoplasmic side</orientation>
    </subcellularLocation>
</comment>
<accession>A0ABN3JUQ5</accession>
<dbReference type="InterPro" id="IPR003593">
    <property type="entry name" value="AAA+_ATPase"/>
</dbReference>
<dbReference type="Proteomes" id="UP001501231">
    <property type="component" value="Unassembled WGS sequence"/>
</dbReference>
<sequence length="318" mass="33872">MIEARGLARTFTTKHGTVEAVRGVDLDVGQGEIVGFLGPNGAGKSTTLRMLTTLLAPTAGTATVAGRDLRADPAGVRRRIGYVGQSGGTDPTVPAGEELRLQADLYGVPGAAGRIADLCARLDLEGLERRPAGSLSGGQRRRLDIALGLVHRPPLLFLDEPTTGLDPQSRGNLWDHIQRMRGEDGTTVFLTTHYLDEADALCDRILIIDHGRIVAEGTPAELKRRVSGDVITFEPAGGEAEAVRARQVLADRTEVREARAAGPLLRLTVEDGDKALMELVRALDAAGVEVASMRLARPTLDDVFLTVTGRSLRDEPAA</sequence>
<comment type="caution">
    <text evidence="11">The sequence shown here is derived from an EMBL/GenBank/DDBJ whole genome shotgun (WGS) entry which is preliminary data.</text>
</comment>
<organism evidence="11 12">
    <name type="scientific">Actinomadura vinacea</name>
    <dbReference type="NCBI Taxonomy" id="115336"/>
    <lineage>
        <taxon>Bacteria</taxon>
        <taxon>Bacillati</taxon>
        <taxon>Actinomycetota</taxon>
        <taxon>Actinomycetes</taxon>
        <taxon>Streptosporangiales</taxon>
        <taxon>Thermomonosporaceae</taxon>
        <taxon>Actinomadura</taxon>
    </lineage>
</organism>
<keyword evidence="7" id="KW-0472">Membrane</keyword>
<keyword evidence="3" id="KW-1003">Cell membrane</keyword>
<dbReference type="InterPro" id="IPR050763">
    <property type="entry name" value="ABC_transporter_ATP-binding"/>
</dbReference>
<gene>
    <name evidence="11" type="ORF">GCM10010191_64250</name>
</gene>
<keyword evidence="8" id="KW-0046">Antibiotic resistance</keyword>
<evidence type="ECO:0000313" key="12">
    <source>
        <dbReference type="Proteomes" id="UP001501231"/>
    </source>
</evidence>
<evidence type="ECO:0000256" key="5">
    <source>
        <dbReference type="ARBA" id="ARBA00022840"/>
    </source>
</evidence>
<dbReference type="InterPro" id="IPR017871">
    <property type="entry name" value="ABC_transporter-like_CS"/>
</dbReference>
<feature type="domain" description="ABC transporter" evidence="10">
    <location>
        <begin position="2"/>
        <end position="235"/>
    </location>
</feature>
<dbReference type="PROSITE" id="PS50893">
    <property type="entry name" value="ABC_TRANSPORTER_2"/>
    <property type="match status" value="1"/>
</dbReference>